<feature type="domain" description="C2H2-type" evidence="7">
    <location>
        <begin position="325"/>
        <end position="352"/>
    </location>
</feature>
<dbReference type="InterPro" id="IPR051964">
    <property type="entry name" value="Chaperone_stress_response"/>
</dbReference>
<dbReference type="GO" id="GO:0008270">
    <property type="term" value="F:zinc ion binding"/>
    <property type="evidence" value="ECO:0007669"/>
    <property type="project" value="UniProtKB-KW"/>
</dbReference>
<dbReference type="OrthoDB" id="5894at2759"/>
<feature type="compositionally biased region" description="Basic residues" evidence="5">
    <location>
        <begin position="468"/>
        <end position="481"/>
    </location>
</feature>
<keyword evidence="2 4" id="KW-0863">Zinc-finger</keyword>
<dbReference type="PRINTS" id="PR00625">
    <property type="entry name" value="JDOMAIN"/>
</dbReference>
<feature type="compositionally biased region" description="Basic and acidic residues" evidence="5">
    <location>
        <begin position="389"/>
        <end position="399"/>
    </location>
</feature>
<dbReference type="FunFam" id="1.10.287.110:FF:000046">
    <property type="entry name" value="dnaJ homolog subfamily C member 21"/>
    <property type="match status" value="1"/>
</dbReference>
<gene>
    <name evidence="8" type="ORF">DIURU_002267</name>
</gene>
<dbReference type="Pfam" id="PF21884">
    <property type="entry name" value="ZUO1-like_ZHD"/>
    <property type="match status" value="1"/>
</dbReference>
<evidence type="ECO:0000313" key="8">
    <source>
        <dbReference type="EMBL" id="KAA8903755.1"/>
    </source>
</evidence>
<dbReference type="PROSITE" id="PS00636">
    <property type="entry name" value="DNAJ_1"/>
    <property type="match status" value="1"/>
</dbReference>
<dbReference type="GO" id="GO:0005737">
    <property type="term" value="C:cytoplasm"/>
    <property type="evidence" value="ECO:0007669"/>
    <property type="project" value="TreeGrafter"/>
</dbReference>
<dbReference type="InterPro" id="IPR036869">
    <property type="entry name" value="J_dom_sf"/>
</dbReference>
<evidence type="ECO:0000259" key="6">
    <source>
        <dbReference type="PROSITE" id="PS50076"/>
    </source>
</evidence>
<protein>
    <recommendedName>
        <fullName evidence="10">J domain-containing protein</fullName>
    </recommendedName>
</protein>
<dbReference type="SMART" id="SM00271">
    <property type="entry name" value="DnaJ"/>
    <property type="match status" value="1"/>
</dbReference>
<dbReference type="PROSITE" id="PS50076">
    <property type="entry name" value="DNAJ_2"/>
    <property type="match status" value="1"/>
</dbReference>
<evidence type="ECO:0000256" key="3">
    <source>
        <dbReference type="ARBA" id="ARBA00022833"/>
    </source>
</evidence>
<dbReference type="Gene3D" id="1.10.287.110">
    <property type="entry name" value="DnaJ domain"/>
    <property type="match status" value="1"/>
</dbReference>
<name>A0A642UVL2_DIURU</name>
<evidence type="ECO:0008006" key="10">
    <source>
        <dbReference type="Google" id="ProtNLM"/>
    </source>
</evidence>
<dbReference type="Proteomes" id="UP000449547">
    <property type="component" value="Unassembled WGS sequence"/>
</dbReference>
<feature type="region of interest" description="Disordered" evidence="5">
    <location>
        <begin position="246"/>
        <end position="265"/>
    </location>
</feature>
<dbReference type="Pfam" id="PF00226">
    <property type="entry name" value="DnaJ"/>
    <property type="match status" value="1"/>
</dbReference>
<feature type="region of interest" description="Disordered" evidence="5">
    <location>
        <begin position="379"/>
        <end position="481"/>
    </location>
</feature>
<keyword evidence="1" id="KW-0479">Metal-binding</keyword>
<organism evidence="8 9">
    <name type="scientific">Diutina rugosa</name>
    <name type="common">Yeast</name>
    <name type="synonym">Candida rugosa</name>
    <dbReference type="NCBI Taxonomy" id="5481"/>
    <lineage>
        <taxon>Eukaryota</taxon>
        <taxon>Fungi</taxon>
        <taxon>Dikarya</taxon>
        <taxon>Ascomycota</taxon>
        <taxon>Saccharomycotina</taxon>
        <taxon>Pichiomycetes</taxon>
        <taxon>Debaryomycetaceae</taxon>
        <taxon>Diutina</taxon>
    </lineage>
</organism>
<dbReference type="PROSITE" id="PS00028">
    <property type="entry name" value="ZINC_FINGER_C2H2_1"/>
    <property type="match status" value="1"/>
</dbReference>
<dbReference type="InterPro" id="IPR018253">
    <property type="entry name" value="DnaJ_domain_CS"/>
</dbReference>
<dbReference type="Pfam" id="PF12171">
    <property type="entry name" value="zf-C2H2_jaz"/>
    <property type="match status" value="1"/>
</dbReference>
<dbReference type="EMBL" id="SWFT01000066">
    <property type="protein sequence ID" value="KAA8903755.1"/>
    <property type="molecule type" value="Genomic_DNA"/>
</dbReference>
<dbReference type="PROSITE" id="PS50157">
    <property type="entry name" value="ZINC_FINGER_C2H2_2"/>
    <property type="match status" value="1"/>
</dbReference>
<dbReference type="InterPro" id="IPR022755">
    <property type="entry name" value="Znf_C2H2_jaz"/>
</dbReference>
<proteinExistence type="predicted"/>
<dbReference type="VEuPathDB" id="FungiDB:DIURU_002267"/>
<dbReference type="InterPro" id="IPR001623">
    <property type="entry name" value="DnaJ_domain"/>
</dbReference>
<feature type="compositionally biased region" description="Acidic residues" evidence="5">
    <location>
        <begin position="379"/>
        <end position="388"/>
    </location>
</feature>
<dbReference type="GeneID" id="54780918"/>
<dbReference type="RefSeq" id="XP_034012961.1">
    <property type="nucleotide sequence ID" value="XM_034154899.1"/>
</dbReference>
<dbReference type="InterPro" id="IPR013087">
    <property type="entry name" value="Znf_C2H2_type"/>
</dbReference>
<evidence type="ECO:0000256" key="4">
    <source>
        <dbReference type="PROSITE-ProRule" id="PRU00042"/>
    </source>
</evidence>
<evidence type="ECO:0000256" key="5">
    <source>
        <dbReference type="SAM" id="MobiDB-lite"/>
    </source>
</evidence>
<keyword evidence="9" id="KW-1185">Reference proteome</keyword>
<dbReference type="PANTHER" id="PTHR44029:SF1">
    <property type="entry name" value="DNAJ HOMOLOG SUBFAMILY C MEMBER 21"/>
    <property type="match status" value="1"/>
</dbReference>
<dbReference type="InterPro" id="IPR054076">
    <property type="entry name" value="ZUO1-like_ZHD"/>
</dbReference>
<feature type="domain" description="J" evidence="6">
    <location>
        <begin position="4"/>
        <end position="70"/>
    </location>
</feature>
<sequence length="481" mass="56971">MKTCYYELLGVEASASDTELKKAFRRKALQLHPDKNPDDVEGANARFAIVRAAYEVLSDPQERSWYDSHKSSILREDDEVFDDEPQTVLPTMSIDELMRYFNPVLYTQVDDTLMGFYKVVERVFDRLAKEEVQHGKHQNLPKFDTYKDDDGMASEDYCLYKKFGNSHSDYVSHTREFYNQWSQFSTVKSFNWRDEYRYSMAPDRRTRRLMEKENKKIRDQARKEYNEAVRSYVSFIKKRDPRVKQGVEQAEKQRKAKQQQEFREQTKQRRLEQLMATGKFEAQEWQTMTAAELEELEDLLEDEYNVSTESEYAESENEPDQYDEYECIICNKVFKNENQFVQHEQSNKHKKAVKKMQWEMRKEGLELGLDDDFVDEGDELADEEQEEVKEEKEEFKREENEVDDVMAAEEMASLNEDVQELNGKTNTEVPVVELSQLEVDDDVDPDLMGSLQNSDADDDWSTPNKRTEKGKRKKEKRKKRG</sequence>
<evidence type="ECO:0000313" key="9">
    <source>
        <dbReference type="Proteomes" id="UP000449547"/>
    </source>
</evidence>
<dbReference type="SUPFAM" id="SSF57667">
    <property type="entry name" value="beta-beta-alpha zinc fingers"/>
    <property type="match status" value="1"/>
</dbReference>
<dbReference type="InterPro" id="IPR003604">
    <property type="entry name" value="Matrin/U1-like-C_Znf_C2H2"/>
</dbReference>
<evidence type="ECO:0000259" key="7">
    <source>
        <dbReference type="PROSITE" id="PS50157"/>
    </source>
</evidence>
<dbReference type="AlphaFoldDB" id="A0A642UVL2"/>
<dbReference type="SMART" id="SM00451">
    <property type="entry name" value="ZnF_U1"/>
    <property type="match status" value="1"/>
</dbReference>
<reference evidence="8 9" key="1">
    <citation type="submission" date="2019-07" db="EMBL/GenBank/DDBJ databases">
        <title>Genome assembly of two rare yeast pathogens: Diutina rugosa and Trichomonascus ciferrii.</title>
        <authorList>
            <person name="Mixao V."/>
            <person name="Saus E."/>
            <person name="Hansen A."/>
            <person name="Lass-Flor C."/>
            <person name="Gabaldon T."/>
        </authorList>
    </citation>
    <scope>NUCLEOTIDE SEQUENCE [LARGE SCALE GENOMIC DNA]</scope>
    <source>
        <strain evidence="8 9">CBS 613</strain>
    </source>
</reference>
<dbReference type="OMA" id="RANHEES"/>
<dbReference type="InterPro" id="IPR036236">
    <property type="entry name" value="Znf_C2H2_sf"/>
</dbReference>
<comment type="caution">
    <text evidence="8">The sequence shown here is derived from an EMBL/GenBank/DDBJ whole genome shotgun (WGS) entry which is preliminary data.</text>
</comment>
<evidence type="ECO:0000256" key="2">
    <source>
        <dbReference type="ARBA" id="ARBA00022771"/>
    </source>
</evidence>
<dbReference type="SUPFAM" id="SSF46565">
    <property type="entry name" value="Chaperone J-domain"/>
    <property type="match status" value="1"/>
</dbReference>
<dbReference type="SMART" id="SM00355">
    <property type="entry name" value="ZnF_C2H2"/>
    <property type="match status" value="1"/>
</dbReference>
<dbReference type="CDD" id="cd06257">
    <property type="entry name" value="DnaJ"/>
    <property type="match status" value="1"/>
</dbReference>
<evidence type="ECO:0000256" key="1">
    <source>
        <dbReference type="ARBA" id="ARBA00022723"/>
    </source>
</evidence>
<dbReference type="Gene3D" id="3.30.160.60">
    <property type="entry name" value="Classic Zinc Finger"/>
    <property type="match status" value="1"/>
</dbReference>
<dbReference type="PANTHER" id="PTHR44029">
    <property type="entry name" value="DNAJ HOMOLOG SUBFAMILY C MEMBER 21"/>
    <property type="match status" value="1"/>
</dbReference>
<accession>A0A642UVL2</accession>
<dbReference type="GO" id="GO:0003676">
    <property type="term" value="F:nucleic acid binding"/>
    <property type="evidence" value="ECO:0007669"/>
    <property type="project" value="InterPro"/>
</dbReference>
<keyword evidence="3" id="KW-0862">Zinc</keyword>